<dbReference type="PANTHER" id="PTHR11579">
    <property type="entry name" value="PROTEIN-L-ISOASPARTATE O-METHYLTRANSFERASE"/>
    <property type="match status" value="1"/>
</dbReference>
<reference evidence="5" key="1">
    <citation type="journal article" date="2019" name="Int. J. Syst. Evol. Microbiol.">
        <title>The Global Catalogue of Microorganisms (GCM) 10K type strain sequencing project: providing services to taxonomists for standard genome sequencing and annotation.</title>
        <authorList>
            <consortium name="The Broad Institute Genomics Platform"/>
            <consortium name="The Broad Institute Genome Sequencing Center for Infectious Disease"/>
            <person name="Wu L."/>
            <person name="Ma J."/>
        </authorList>
    </citation>
    <scope>NUCLEOTIDE SEQUENCE [LARGE SCALE GENOMIC DNA]</scope>
    <source>
        <strain evidence="5">CCM 7941</strain>
    </source>
</reference>
<sequence length="217" mass="22036">MQNFAAARRTMVDRQVRTFDVTSLPVIAAFDETPREIYAPEASRAVAYGDVAIPLGGGRVMLPPLVVARMLQAFGPVDGLRVLVVGAGSGYECALLARMGAAVVAVEEDEALAAAARASLASDGVSGVSVTAGPLAAGCAAEGPYDAILINGGYQLLPEALLAQLAEDGAIVGVEAADSANRIVITRRSAGVNSSAVVVNAWAPVLPGFGKPAGFVF</sequence>
<dbReference type="Pfam" id="PF01135">
    <property type="entry name" value="PCMT"/>
    <property type="match status" value="1"/>
</dbReference>
<proteinExistence type="inferred from homology"/>
<name>A0ABV7LDV4_9HYPH</name>
<gene>
    <name evidence="4" type="ORF">ACFOEX_05510</name>
</gene>
<keyword evidence="5" id="KW-1185">Reference proteome</keyword>
<evidence type="ECO:0000313" key="5">
    <source>
        <dbReference type="Proteomes" id="UP001595536"/>
    </source>
</evidence>
<evidence type="ECO:0000313" key="4">
    <source>
        <dbReference type="EMBL" id="MFC3265813.1"/>
    </source>
</evidence>
<dbReference type="RefSeq" id="WP_376830506.1">
    <property type="nucleotide sequence ID" value="NZ_JBHLWR010000006.1"/>
</dbReference>
<dbReference type="Gene3D" id="3.40.50.150">
    <property type="entry name" value="Vaccinia Virus protein VP39"/>
    <property type="match status" value="1"/>
</dbReference>
<dbReference type="Proteomes" id="UP001595536">
    <property type="component" value="Unassembled WGS sequence"/>
</dbReference>
<organism evidence="4 5">
    <name type="scientific">Camelimonas abortus</name>
    <dbReference type="NCBI Taxonomy" id="1017184"/>
    <lineage>
        <taxon>Bacteria</taxon>
        <taxon>Pseudomonadati</taxon>
        <taxon>Pseudomonadota</taxon>
        <taxon>Alphaproteobacteria</taxon>
        <taxon>Hyphomicrobiales</taxon>
        <taxon>Chelatococcaceae</taxon>
        <taxon>Camelimonas</taxon>
    </lineage>
</organism>
<evidence type="ECO:0000256" key="2">
    <source>
        <dbReference type="ARBA" id="ARBA00013346"/>
    </source>
</evidence>
<accession>A0ABV7LDV4</accession>
<dbReference type="CDD" id="cd02440">
    <property type="entry name" value="AdoMet_MTases"/>
    <property type="match status" value="1"/>
</dbReference>
<comment type="caution">
    <text evidence="4">The sequence shown here is derived from an EMBL/GenBank/DDBJ whole genome shotgun (WGS) entry which is preliminary data.</text>
</comment>
<evidence type="ECO:0000256" key="3">
    <source>
        <dbReference type="ARBA" id="ARBA00030757"/>
    </source>
</evidence>
<dbReference type="EMBL" id="JBHRUV010000022">
    <property type="protein sequence ID" value="MFC3265813.1"/>
    <property type="molecule type" value="Genomic_DNA"/>
</dbReference>
<dbReference type="PANTHER" id="PTHR11579:SF18">
    <property type="entry name" value="PROTEIN-L-ISOASPARTATE O-METHYLTRANSFERASE"/>
    <property type="match status" value="1"/>
</dbReference>
<evidence type="ECO:0000256" key="1">
    <source>
        <dbReference type="ARBA" id="ARBA00005369"/>
    </source>
</evidence>
<dbReference type="SUPFAM" id="SSF53335">
    <property type="entry name" value="S-adenosyl-L-methionine-dependent methyltransferases"/>
    <property type="match status" value="1"/>
</dbReference>
<comment type="similarity">
    <text evidence="1">Belongs to the methyltransferase superfamily. L-isoaspartyl/D-aspartyl protein methyltransferase family.</text>
</comment>
<dbReference type="InterPro" id="IPR000682">
    <property type="entry name" value="PCMT"/>
</dbReference>
<protein>
    <recommendedName>
        <fullName evidence="2">Protein-L-isoaspartate O-methyltransferase</fullName>
    </recommendedName>
    <alternativeName>
        <fullName evidence="3">Protein L-isoaspartyl methyltransferase</fullName>
    </alternativeName>
</protein>
<dbReference type="InterPro" id="IPR029063">
    <property type="entry name" value="SAM-dependent_MTases_sf"/>
</dbReference>